<accession>A0ACC2UUF8</accession>
<gene>
    <name evidence="1" type="ORF">DSO57_1001032</name>
</gene>
<proteinExistence type="predicted"/>
<dbReference type="EMBL" id="QTSX02000002">
    <property type="protein sequence ID" value="KAJ9090577.1"/>
    <property type="molecule type" value="Genomic_DNA"/>
</dbReference>
<comment type="caution">
    <text evidence="1">The sequence shown here is derived from an EMBL/GenBank/DDBJ whole genome shotgun (WGS) entry which is preliminary data.</text>
</comment>
<protein>
    <submittedName>
        <fullName evidence="1">Uncharacterized protein</fullName>
    </submittedName>
</protein>
<evidence type="ECO:0000313" key="1">
    <source>
        <dbReference type="EMBL" id="KAJ9090577.1"/>
    </source>
</evidence>
<organism evidence="1 2">
    <name type="scientific">Entomophthora muscae</name>
    <dbReference type="NCBI Taxonomy" id="34485"/>
    <lineage>
        <taxon>Eukaryota</taxon>
        <taxon>Fungi</taxon>
        <taxon>Fungi incertae sedis</taxon>
        <taxon>Zoopagomycota</taxon>
        <taxon>Entomophthoromycotina</taxon>
        <taxon>Entomophthoromycetes</taxon>
        <taxon>Entomophthorales</taxon>
        <taxon>Entomophthoraceae</taxon>
        <taxon>Entomophthora</taxon>
    </lineage>
</organism>
<name>A0ACC2UUF8_9FUNG</name>
<sequence>MDQMRDMINRPKRNRKPVVCYTNVPKQRIHQAQKRIPKVPVVTAHKHLPVLALEETEFTEILGGKIYEAFCSTSSTTSNKPSPSSSKSGTQDSGMSTSNQLSTIVKKRSCSNKSKTASTTPTDKIDEPAPNLANLLKTLNENKVEITPITVQEDSQGSYIELATHLY</sequence>
<evidence type="ECO:0000313" key="2">
    <source>
        <dbReference type="Proteomes" id="UP001165960"/>
    </source>
</evidence>
<dbReference type="Proteomes" id="UP001165960">
    <property type="component" value="Unassembled WGS sequence"/>
</dbReference>
<keyword evidence="2" id="KW-1185">Reference proteome</keyword>
<reference evidence="1" key="1">
    <citation type="submission" date="2022-04" db="EMBL/GenBank/DDBJ databases">
        <title>Genome of the entomopathogenic fungus Entomophthora muscae.</title>
        <authorList>
            <person name="Elya C."/>
            <person name="Lovett B.R."/>
            <person name="Lee E."/>
            <person name="Macias A.M."/>
            <person name="Hajek A.E."/>
            <person name="De Bivort B.L."/>
            <person name="Kasson M.T."/>
            <person name="De Fine Licht H.H."/>
            <person name="Stajich J.E."/>
        </authorList>
    </citation>
    <scope>NUCLEOTIDE SEQUENCE</scope>
    <source>
        <strain evidence="1">Berkeley</strain>
    </source>
</reference>